<dbReference type="EMBL" id="JRLX01000029">
    <property type="protein sequence ID" value="KGO85026.1"/>
    <property type="molecule type" value="Genomic_DNA"/>
</dbReference>
<dbReference type="GO" id="GO:0006508">
    <property type="term" value="P:proteolysis"/>
    <property type="evidence" value="ECO:0007669"/>
    <property type="project" value="InterPro"/>
</dbReference>
<dbReference type="Gene3D" id="3.30.750.170">
    <property type="match status" value="1"/>
</dbReference>
<accession>A0A0A2M095</accession>
<evidence type="ECO:0000259" key="1">
    <source>
        <dbReference type="SMART" id="SM00245"/>
    </source>
</evidence>
<dbReference type="SUPFAM" id="SSF52096">
    <property type="entry name" value="ClpP/crotonase"/>
    <property type="match status" value="1"/>
</dbReference>
<dbReference type="Pfam" id="PF03572">
    <property type="entry name" value="Peptidase_S41"/>
    <property type="match status" value="1"/>
</dbReference>
<name>A0A0A2M095_9FLAO</name>
<dbReference type="Pfam" id="PF18294">
    <property type="entry name" value="Pept_S41_N"/>
    <property type="match status" value="1"/>
</dbReference>
<reference evidence="2 3" key="1">
    <citation type="submission" date="2013-09" db="EMBL/GenBank/DDBJ databases">
        <authorList>
            <person name="Zeng Z."/>
            <person name="Chen C."/>
        </authorList>
    </citation>
    <scope>NUCLEOTIDE SEQUENCE [LARGE SCALE GENOMIC DNA]</scope>
    <source>
        <strain evidence="2 3">WB 3.3-2</strain>
    </source>
</reference>
<feature type="domain" description="Tail specific protease" evidence="1">
    <location>
        <begin position="196"/>
        <end position="418"/>
    </location>
</feature>
<evidence type="ECO:0000313" key="2">
    <source>
        <dbReference type="EMBL" id="KGO85026.1"/>
    </source>
</evidence>
<dbReference type="OrthoDB" id="7168509at2"/>
<dbReference type="Gene3D" id="2.30.42.10">
    <property type="match status" value="1"/>
</dbReference>
<gene>
    <name evidence="2" type="ORF">Q765_18615</name>
</gene>
<comment type="caution">
    <text evidence="2">The sequence shown here is derived from an EMBL/GenBank/DDBJ whole genome shotgun (WGS) entry which is preliminary data.</text>
</comment>
<dbReference type="SMART" id="SM00245">
    <property type="entry name" value="TSPc"/>
    <property type="match status" value="1"/>
</dbReference>
<dbReference type="GO" id="GO:0004175">
    <property type="term" value="F:endopeptidase activity"/>
    <property type="evidence" value="ECO:0007669"/>
    <property type="project" value="TreeGrafter"/>
</dbReference>
<dbReference type="Gene3D" id="3.90.226.10">
    <property type="entry name" value="2-enoyl-CoA Hydratase, Chain A, domain 1"/>
    <property type="match status" value="1"/>
</dbReference>
<protein>
    <submittedName>
        <fullName evidence="2">Peptidase S41</fullName>
    </submittedName>
</protein>
<dbReference type="InterPro" id="IPR005151">
    <property type="entry name" value="Tail-specific_protease"/>
</dbReference>
<dbReference type="PROSITE" id="PS51257">
    <property type="entry name" value="PROKAR_LIPOPROTEIN"/>
    <property type="match status" value="1"/>
</dbReference>
<dbReference type="CDD" id="cd07561">
    <property type="entry name" value="Peptidase_S41_CPP_like"/>
    <property type="match status" value="1"/>
</dbReference>
<proteinExistence type="predicted"/>
<sequence>MKKITVLLFSLAMAAVTFQSCEDQDDNAVPVNDFIWKGLNAYYLWQADVPNLADERFGNQEELNNFLQAYSSPESLFESLLYRQDVLGNKIDRFSVIFPDFHVLENALQGVAKSNGVEFGLTYVNASDEGLSNVPIFGYVKYIMPDSDASGKDIRRGDLFYAVNGVSLTSSNYQSLLNSDNYTLNLATAVDGGIAPNGRSVALTRTEFSENPVNTVTTITRGSHTVGYLMYTGFYSNYDTQLNAAFGELNSANVTDFVLDLRYNGGGSVRTATYLASMITGQFGNRLFAKQQWNAKLQAKYERENPAAIQNLFASQLSDGAAINSLRLRKVYILTSAATASASELVINCLKPYIEVIQIGDKTVGKNVGSVTLYDSPDFSSRGRNGSHTYAMQPIVIKTVNAQGFGDYTDGIEPSTLNQLKETVRTLGTLGDPNEPLLAKALSIIAPGGRYAAPDYSTDFKQFKDPRSTRRFGNEMYIENTPEGSGSLIKDLQ</sequence>
<dbReference type="InterPro" id="IPR036034">
    <property type="entry name" value="PDZ_sf"/>
</dbReference>
<dbReference type="STRING" id="1121895.GCA_000378485_01677"/>
<dbReference type="SUPFAM" id="SSF50156">
    <property type="entry name" value="PDZ domain-like"/>
    <property type="match status" value="1"/>
</dbReference>
<dbReference type="RefSeq" id="WP_020212832.1">
    <property type="nucleotide sequence ID" value="NZ_JRLX01000029.1"/>
</dbReference>
<evidence type="ECO:0000313" key="3">
    <source>
        <dbReference type="Proteomes" id="UP000030152"/>
    </source>
</evidence>
<dbReference type="InterPro" id="IPR041613">
    <property type="entry name" value="Pept_S41_N"/>
</dbReference>
<dbReference type="eggNOG" id="COG0793">
    <property type="taxonomic scope" value="Bacteria"/>
</dbReference>
<dbReference type="InterPro" id="IPR029045">
    <property type="entry name" value="ClpP/crotonase-like_dom_sf"/>
</dbReference>
<dbReference type="GO" id="GO:0030288">
    <property type="term" value="C:outer membrane-bounded periplasmic space"/>
    <property type="evidence" value="ECO:0007669"/>
    <property type="project" value="TreeGrafter"/>
</dbReference>
<dbReference type="PANTHER" id="PTHR32060">
    <property type="entry name" value="TAIL-SPECIFIC PROTEASE"/>
    <property type="match status" value="1"/>
</dbReference>
<dbReference type="PANTHER" id="PTHR32060:SF30">
    <property type="entry name" value="CARBOXY-TERMINAL PROCESSING PROTEASE CTPA"/>
    <property type="match status" value="1"/>
</dbReference>
<dbReference type="GO" id="GO:0007165">
    <property type="term" value="P:signal transduction"/>
    <property type="evidence" value="ECO:0007669"/>
    <property type="project" value="TreeGrafter"/>
</dbReference>
<dbReference type="GO" id="GO:0008236">
    <property type="term" value="F:serine-type peptidase activity"/>
    <property type="evidence" value="ECO:0007669"/>
    <property type="project" value="InterPro"/>
</dbReference>
<dbReference type="AlphaFoldDB" id="A0A0A2M095"/>
<dbReference type="Proteomes" id="UP000030152">
    <property type="component" value="Unassembled WGS sequence"/>
</dbReference>
<keyword evidence="3" id="KW-1185">Reference proteome</keyword>
<organism evidence="2 3">
    <name type="scientific">Flavobacterium rivuli WB 3.3-2 = DSM 21788</name>
    <dbReference type="NCBI Taxonomy" id="1121895"/>
    <lineage>
        <taxon>Bacteria</taxon>
        <taxon>Pseudomonadati</taxon>
        <taxon>Bacteroidota</taxon>
        <taxon>Flavobacteriia</taxon>
        <taxon>Flavobacteriales</taxon>
        <taxon>Flavobacteriaceae</taxon>
        <taxon>Flavobacterium</taxon>
    </lineage>
</organism>